<evidence type="ECO:0000256" key="1">
    <source>
        <dbReference type="SAM" id="MobiDB-lite"/>
    </source>
</evidence>
<evidence type="ECO:0000313" key="2">
    <source>
        <dbReference type="EMBL" id="AOZ61189.1"/>
    </source>
</evidence>
<feature type="region of interest" description="Disordered" evidence="1">
    <location>
        <begin position="1"/>
        <end position="38"/>
    </location>
</feature>
<proteinExistence type="predicted"/>
<dbReference type="AlphaFoldDB" id="A0A1I9S3P7"/>
<protein>
    <submittedName>
        <fullName evidence="2">Uncharacterized protein</fullName>
    </submittedName>
</protein>
<reference evidence="2" key="1">
    <citation type="journal article" date="2016" name="Nat. Commun.">
        <title>Non-enzymatic pyridine ring formation in the biosynthesis of the rubrolone tropolone alkaloids.</title>
        <authorList>
            <person name="Yan Y."/>
            <person name="Yang J."/>
            <person name="Yu Z."/>
            <person name="Yu M."/>
            <person name="Ma Y.T."/>
            <person name="Wang L."/>
            <person name="Su C."/>
            <person name="Luo J."/>
            <person name="Horsman G.P."/>
            <person name="Huang S.X."/>
        </authorList>
    </citation>
    <scope>NUCLEOTIDE SEQUENCE</scope>
    <source>
        <strain evidence="2">KIB-H033</strain>
    </source>
</reference>
<name>A0A1I9S3P7_9ACTN</name>
<dbReference type="EMBL" id="KX218108">
    <property type="protein sequence ID" value="AOZ61189.1"/>
    <property type="molecule type" value="Genomic_DNA"/>
</dbReference>
<sequence>MARARRRSSGSAGTTGRAREGCRVRPGRAGRRSDGGRPAAVLAAAQIRDRACEARPRPADLLSGAAVLVRDRPLRPVTWASGVGQLGVGALPVVSVLLARRYDDPWATSGPMTAFAWRKRSPSGRAGRRSCG</sequence>
<accession>A0A1I9S3P7</accession>
<organism evidence="2">
    <name type="scientific">Streptomyces sp. KIB-H033</name>
    <dbReference type="NCBI Taxonomy" id="1912612"/>
    <lineage>
        <taxon>Bacteria</taxon>
        <taxon>Bacillati</taxon>
        <taxon>Actinomycetota</taxon>
        <taxon>Actinomycetes</taxon>
        <taxon>Kitasatosporales</taxon>
        <taxon>Streptomycetaceae</taxon>
        <taxon>Streptomyces</taxon>
    </lineage>
</organism>